<dbReference type="Proteomes" id="UP001057452">
    <property type="component" value="Chromosome 11"/>
</dbReference>
<organism evidence="1 2">
    <name type="scientific">Chaenocephalus aceratus</name>
    <name type="common">Blackfin icefish</name>
    <name type="synonym">Chaenichthys aceratus</name>
    <dbReference type="NCBI Taxonomy" id="36190"/>
    <lineage>
        <taxon>Eukaryota</taxon>
        <taxon>Metazoa</taxon>
        <taxon>Chordata</taxon>
        <taxon>Craniata</taxon>
        <taxon>Vertebrata</taxon>
        <taxon>Euteleostomi</taxon>
        <taxon>Actinopterygii</taxon>
        <taxon>Neopterygii</taxon>
        <taxon>Teleostei</taxon>
        <taxon>Neoteleostei</taxon>
        <taxon>Acanthomorphata</taxon>
        <taxon>Eupercaria</taxon>
        <taxon>Perciformes</taxon>
        <taxon>Notothenioidei</taxon>
        <taxon>Channichthyidae</taxon>
        <taxon>Chaenocephalus</taxon>
    </lineage>
</organism>
<protein>
    <submittedName>
        <fullName evidence="1">Uncharacterized protein</fullName>
    </submittedName>
</protein>
<evidence type="ECO:0000313" key="1">
    <source>
        <dbReference type="EMBL" id="KAI4817581.1"/>
    </source>
</evidence>
<keyword evidence="2" id="KW-1185">Reference proteome</keyword>
<accession>A0ACB9WVG8</accession>
<sequence length="51" mass="5518">RTASSSTCGGWSWASFACLPLMRKLPPRSTCCAKFARKSLLVLWIGSPETG</sequence>
<gene>
    <name evidence="1" type="ORF">KUCAC02_010966</name>
</gene>
<evidence type="ECO:0000313" key="2">
    <source>
        <dbReference type="Proteomes" id="UP001057452"/>
    </source>
</evidence>
<name>A0ACB9WVG8_CHAAC</name>
<feature type="non-terminal residue" evidence="1">
    <location>
        <position position="51"/>
    </location>
</feature>
<comment type="caution">
    <text evidence="1">The sequence shown here is derived from an EMBL/GenBank/DDBJ whole genome shotgun (WGS) entry which is preliminary data.</text>
</comment>
<reference evidence="1" key="1">
    <citation type="submission" date="2022-05" db="EMBL/GenBank/DDBJ databases">
        <title>Chromosome-level genome of Chaenocephalus aceratus.</title>
        <authorList>
            <person name="Park H."/>
        </authorList>
    </citation>
    <scope>NUCLEOTIDE SEQUENCE</scope>
    <source>
        <strain evidence="1">KU_202001</strain>
    </source>
</reference>
<feature type="non-terminal residue" evidence="1">
    <location>
        <position position="1"/>
    </location>
</feature>
<proteinExistence type="predicted"/>
<dbReference type="EMBL" id="CM043795">
    <property type="protein sequence ID" value="KAI4817581.1"/>
    <property type="molecule type" value="Genomic_DNA"/>
</dbReference>